<evidence type="ECO:0000313" key="1">
    <source>
        <dbReference type="EMBL" id="RDB67981.1"/>
    </source>
</evidence>
<proteinExistence type="predicted"/>
<name>A0A3N0IXU4_9ACTN</name>
<evidence type="ECO:0000313" key="2">
    <source>
        <dbReference type="EMBL" id="RNM41798.1"/>
    </source>
</evidence>
<reference evidence="2" key="3">
    <citation type="journal article" date="2019" name="Microbiol. Resour. Announc.">
        <title>Draft Genome Sequences of Type Strains of Gordonibacter faecihominis, Paraeggerthella hongkongensis, Parvibacter caecicola,Slackia equolifaciens, Slackia faecicanis, and Slackia isoflavoniconvertens.</title>
        <authorList>
            <person name="Danylec N."/>
            <person name="Stoll D.A."/>
            <person name="Dotsch A."/>
            <person name="Huch M."/>
        </authorList>
    </citation>
    <scope>NUCLEOTIDE SEQUENCE</scope>
    <source>
        <strain evidence="2">DSM 16107</strain>
    </source>
</reference>
<protein>
    <recommendedName>
        <fullName evidence="5">FeoB-associated Cys-rich membrane protein</fullName>
    </recommendedName>
</protein>
<gene>
    <name evidence="1" type="ORF">C1876_11200</name>
    <name evidence="2" type="ORF">DMP09_07900</name>
</gene>
<reference evidence="4" key="2">
    <citation type="submission" date="2018-05" db="EMBL/GenBank/DDBJ databases">
        <title>Genome Sequencing of selected type strains of the family Eggerthellaceae.</title>
        <authorList>
            <person name="Danylec N."/>
            <person name="Stoll D.A."/>
            <person name="Doetsch A."/>
            <person name="Huch M."/>
        </authorList>
    </citation>
    <scope>NUCLEOTIDE SEQUENCE [LARGE SCALE GENOMIC DNA]</scope>
    <source>
        <strain evidence="4">DSM 16107</strain>
    </source>
</reference>
<accession>A0A3N0IXU4</accession>
<dbReference type="AlphaFoldDB" id="A0A3N0IXU4"/>
<evidence type="ECO:0008006" key="5">
    <source>
        <dbReference type="Google" id="ProtNLM"/>
    </source>
</evidence>
<reference evidence="1 3" key="1">
    <citation type="journal article" date="2018" name="Elife">
        <title>Discovery and characterization of a prevalent human gut bacterial enzyme sufficient for the inactivation of a family of plant toxins.</title>
        <authorList>
            <person name="Koppel N."/>
            <person name="Bisanz J.E."/>
            <person name="Pandelia M.E."/>
            <person name="Turnbaugh P.J."/>
            <person name="Balskus E.P."/>
        </authorList>
    </citation>
    <scope>NUCLEOTIDE SEQUENCE [LARGE SCALE GENOMIC DNA]</scope>
    <source>
        <strain evidence="1 3">DSM 16107</strain>
    </source>
</reference>
<dbReference type="Proteomes" id="UP000270112">
    <property type="component" value="Unassembled WGS sequence"/>
</dbReference>
<dbReference type="Proteomes" id="UP000253817">
    <property type="component" value="Unassembled WGS sequence"/>
</dbReference>
<evidence type="ECO:0000313" key="4">
    <source>
        <dbReference type="Proteomes" id="UP000270112"/>
    </source>
</evidence>
<evidence type="ECO:0000313" key="3">
    <source>
        <dbReference type="Proteomes" id="UP000253817"/>
    </source>
</evidence>
<comment type="caution">
    <text evidence="2">The sequence shown here is derived from an EMBL/GenBank/DDBJ whole genome shotgun (WGS) entry which is preliminary data.</text>
</comment>
<organism evidence="2 4">
    <name type="scientific">Eggerthella sinensis</name>
    <dbReference type="NCBI Taxonomy" id="242230"/>
    <lineage>
        <taxon>Bacteria</taxon>
        <taxon>Bacillati</taxon>
        <taxon>Actinomycetota</taxon>
        <taxon>Coriobacteriia</taxon>
        <taxon>Eggerthellales</taxon>
        <taxon>Eggerthellaceae</taxon>
        <taxon>Eggerthella</taxon>
    </lineage>
</organism>
<dbReference type="EMBL" id="QICC01000026">
    <property type="protein sequence ID" value="RNM41798.1"/>
    <property type="molecule type" value="Genomic_DNA"/>
</dbReference>
<dbReference type="RefSeq" id="WP_114546815.1">
    <property type="nucleotide sequence ID" value="NZ_CALJMG010000111.1"/>
</dbReference>
<keyword evidence="3" id="KW-1185">Reference proteome</keyword>
<dbReference type="EMBL" id="PPTT01000019">
    <property type="protein sequence ID" value="RDB67981.1"/>
    <property type="molecule type" value="Genomic_DNA"/>
</dbReference>
<sequence length="74" mass="7739">MLVWEMTPATLVVGLIVLALAALAVRRLWRNGTCDHHKDDPRGGGCAGGCAGCSGCGAADRMVADLQKHAEAHR</sequence>